<proteinExistence type="predicted"/>
<sequence>MNQARQNHEMFIWTPLIGFNKESEDRGVADYYSTIGFQPDGISLFLFSPDIVHHHEDGMESERILPPDNCNYYGNVRNEIRDIQEWTNFELRELVAGLESRGAATYMGLMGVYIDQDPRHPSHYNTGHREWLTDHKELMGVWTIGNASLNVLKRFEDGTYYEDFFLVKVRRALQDYGFSGLHVADNFCPPGSGGSAKNGDYSDDMIDQFTAHTGIKLPDEIGAPVDDRDREGIRKRGTYIWNRYKREWLSFLTWRWAAFWEKVCRGLHEDGKKVIVNNAWCSEPFEAIYRYGIDYKKLYEAGVDYIAAESVATSVHMAKELGPYRMYNYMTMPTLMKAYVPEGKLICLNGVKDSTEEWSTVGHFASNVEREIYSLTHYFVHTRDGLKRSMDGFLVCLGDGLTREEWAWLRERWDIGFAELPRTVLTPTFIWSDHAMHALLPDYIATKRWSMHKTIYEFAKAGGQIGAVARIEDLETVSGPIFIPNIDLMSEAEIDRISAYDRGPVICTSPSDRRFGLPGSLEPDISFQDPIADFKMRISGYRMGYLDYADITASLGEDDGSPDVEGDPRYAEDPGIWRLDLVYRKASTGFVQACGKLLRAAYASAGDLSADIEHPLLSMRMSDGTFRLLIGNDNRLQYRLPVVRTKRAVKRVASKSKFPALPVKRVDREGRTILPRSDRSHESIANGGFIAKIPPGGMTIFDVELADGE</sequence>
<organism evidence="1 2">
    <name type="scientific">Paenibacillus hodogayensis</name>
    <dbReference type="NCBI Taxonomy" id="279208"/>
    <lineage>
        <taxon>Bacteria</taxon>
        <taxon>Bacillati</taxon>
        <taxon>Bacillota</taxon>
        <taxon>Bacilli</taxon>
        <taxon>Bacillales</taxon>
        <taxon>Paenibacillaceae</taxon>
        <taxon>Paenibacillus</taxon>
    </lineage>
</organism>
<comment type="caution">
    <text evidence="1">The sequence shown here is derived from an EMBL/GenBank/DDBJ whole genome shotgun (WGS) entry which is preliminary data.</text>
</comment>
<dbReference type="RefSeq" id="WP_344917222.1">
    <property type="nucleotide sequence ID" value="NZ_BAAAYO010000021.1"/>
</dbReference>
<evidence type="ECO:0000313" key="1">
    <source>
        <dbReference type="EMBL" id="MFB9751262.1"/>
    </source>
</evidence>
<keyword evidence="2" id="KW-1185">Reference proteome</keyword>
<accession>A0ABV5VSK1</accession>
<reference evidence="1 2" key="1">
    <citation type="submission" date="2024-09" db="EMBL/GenBank/DDBJ databases">
        <authorList>
            <person name="Sun Q."/>
            <person name="Mori K."/>
        </authorList>
    </citation>
    <scope>NUCLEOTIDE SEQUENCE [LARGE SCALE GENOMIC DNA]</scope>
    <source>
        <strain evidence="1 2">JCM 12520</strain>
    </source>
</reference>
<dbReference type="Proteomes" id="UP001589619">
    <property type="component" value="Unassembled WGS sequence"/>
</dbReference>
<name>A0ABV5VSK1_9BACL</name>
<gene>
    <name evidence="1" type="ORF">ACFFNY_06765</name>
</gene>
<dbReference type="EMBL" id="JBHMAG010000005">
    <property type="protein sequence ID" value="MFB9751262.1"/>
    <property type="molecule type" value="Genomic_DNA"/>
</dbReference>
<evidence type="ECO:0000313" key="2">
    <source>
        <dbReference type="Proteomes" id="UP001589619"/>
    </source>
</evidence>
<protein>
    <submittedName>
        <fullName evidence="1">Uncharacterized protein</fullName>
    </submittedName>
</protein>